<protein>
    <recommendedName>
        <fullName evidence="1">Chromo domain-containing protein</fullName>
    </recommendedName>
</protein>
<dbReference type="AlphaFoldDB" id="A0AAF0TFP2"/>
<feature type="domain" description="Chromo" evidence="1">
    <location>
        <begin position="223"/>
        <end position="289"/>
    </location>
</feature>
<dbReference type="InterPro" id="IPR023780">
    <property type="entry name" value="Chromo_domain"/>
</dbReference>
<sequence>MLTSDNDIHVDEEKATQDKADLARSQPLLGASSQIEFDSEYEHISWSFLSPSLEYLGVVIDLRSSYHQWKVKAEDIPKTVFQTCYDSCELTRMIMENAHSLRMHILEWKCEIIYGLCGGVAMDLSGVAYNNNYHSSIELAPFKALDGWRCGSLVSWFDAIEVRLWGTYFVRESMDKVKLIGDRLLMVQSAHPVFHISTLKKYHQGGAHVIQWDSVLPHQNLTFEVESVTILDRQIRKLRSKDIALVKVKWKHRPVEEATWETESDMRSRYPQHLRSILLSFEDERLFKW</sequence>
<dbReference type="InterPro" id="IPR016197">
    <property type="entry name" value="Chromo-like_dom_sf"/>
</dbReference>
<dbReference type="SUPFAM" id="SSF54160">
    <property type="entry name" value="Chromo domain-like"/>
    <property type="match status" value="1"/>
</dbReference>
<dbReference type="PROSITE" id="PS50013">
    <property type="entry name" value="CHROMO_2"/>
    <property type="match status" value="1"/>
</dbReference>
<organism evidence="2 3">
    <name type="scientific">Solanum verrucosum</name>
    <dbReference type="NCBI Taxonomy" id="315347"/>
    <lineage>
        <taxon>Eukaryota</taxon>
        <taxon>Viridiplantae</taxon>
        <taxon>Streptophyta</taxon>
        <taxon>Embryophyta</taxon>
        <taxon>Tracheophyta</taxon>
        <taxon>Spermatophyta</taxon>
        <taxon>Magnoliopsida</taxon>
        <taxon>eudicotyledons</taxon>
        <taxon>Gunneridae</taxon>
        <taxon>Pentapetalae</taxon>
        <taxon>asterids</taxon>
        <taxon>lamiids</taxon>
        <taxon>Solanales</taxon>
        <taxon>Solanaceae</taxon>
        <taxon>Solanoideae</taxon>
        <taxon>Solaneae</taxon>
        <taxon>Solanum</taxon>
    </lineage>
</organism>
<accession>A0AAF0TFP2</accession>
<evidence type="ECO:0000313" key="3">
    <source>
        <dbReference type="Proteomes" id="UP001234989"/>
    </source>
</evidence>
<gene>
    <name evidence="2" type="ORF">MTR67_012112</name>
</gene>
<proteinExistence type="predicted"/>
<dbReference type="Proteomes" id="UP001234989">
    <property type="component" value="Chromosome 3"/>
</dbReference>
<dbReference type="Pfam" id="PF00385">
    <property type="entry name" value="Chromo"/>
    <property type="match status" value="1"/>
</dbReference>
<reference evidence="2" key="1">
    <citation type="submission" date="2023-08" db="EMBL/GenBank/DDBJ databases">
        <title>A de novo genome assembly of Solanum verrucosum Schlechtendal, a Mexican diploid species geographically isolated from the other diploid A-genome species in potato relatives.</title>
        <authorList>
            <person name="Hosaka K."/>
        </authorList>
    </citation>
    <scope>NUCLEOTIDE SEQUENCE</scope>
    <source>
        <tissue evidence="2">Young leaves</tissue>
    </source>
</reference>
<dbReference type="PANTHER" id="PTHR46148:SF60">
    <property type="entry name" value="CHROMO DOMAIN-CONTAINING PROTEIN"/>
    <property type="match status" value="1"/>
</dbReference>
<name>A0AAF0TFP2_SOLVR</name>
<dbReference type="EMBL" id="CP133614">
    <property type="protein sequence ID" value="WMV18727.1"/>
    <property type="molecule type" value="Genomic_DNA"/>
</dbReference>
<keyword evidence="3" id="KW-1185">Reference proteome</keyword>
<dbReference type="Gene3D" id="2.40.50.40">
    <property type="match status" value="1"/>
</dbReference>
<dbReference type="InterPro" id="IPR000953">
    <property type="entry name" value="Chromo/chromo_shadow_dom"/>
</dbReference>
<dbReference type="PANTHER" id="PTHR46148">
    <property type="entry name" value="CHROMO DOMAIN-CONTAINING PROTEIN"/>
    <property type="match status" value="1"/>
</dbReference>
<evidence type="ECO:0000259" key="1">
    <source>
        <dbReference type="PROSITE" id="PS50013"/>
    </source>
</evidence>
<evidence type="ECO:0000313" key="2">
    <source>
        <dbReference type="EMBL" id="WMV18727.1"/>
    </source>
</evidence>